<dbReference type="CDD" id="cd12334">
    <property type="entry name" value="RRM1_SF3B4"/>
    <property type="match status" value="1"/>
</dbReference>
<comment type="subcellular location">
    <subcellularLocation>
        <location evidence="1">Nucleus</location>
    </subcellularLocation>
</comment>
<evidence type="ECO:0000256" key="4">
    <source>
        <dbReference type="ARBA" id="ARBA00022728"/>
    </source>
</evidence>
<evidence type="ECO:0000313" key="13">
    <source>
        <dbReference type="EMBL" id="CAD7257754.1"/>
    </source>
</evidence>
<dbReference type="GO" id="GO:0005686">
    <property type="term" value="C:U2 snRNP"/>
    <property type="evidence" value="ECO:0007669"/>
    <property type="project" value="TreeGrafter"/>
</dbReference>
<reference evidence="13" key="1">
    <citation type="submission" date="2020-11" db="EMBL/GenBank/DDBJ databases">
        <authorList>
            <person name="Tran Van P."/>
        </authorList>
    </citation>
    <scope>NUCLEOTIDE SEQUENCE</scope>
</reference>
<feature type="compositionally biased region" description="Pro residues" evidence="11">
    <location>
        <begin position="687"/>
        <end position="707"/>
    </location>
</feature>
<gene>
    <name evidence="13" type="ORF">TSIB3V08_LOCUS2011</name>
</gene>
<evidence type="ECO:0000256" key="6">
    <source>
        <dbReference type="ARBA" id="ARBA00022884"/>
    </source>
</evidence>
<dbReference type="AlphaFoldDB" id="A0A7R9FWI3"/>
<dbReference type="FunFam" id="3.30.70.330:FF:000141">
    <property type="entry name" value="Splicing factor 3b subunit 4"/>
    <property type="match status" value="1"/>
</dbReference>
<dbReference type="InterPro" id="IPR000504">
    <property type="entry name" value="RRM_dom"/>
</dbReference>
<evidence type="ECO:0000256" key="2">
    <source>
        <dbReference type="ARBA" id="ARBA00008363"/>
    </source>
</evidence>
<dbReference type="PANTHER" id="PTHR48030">
    <property type="entry name" value="SPLICING FACTOR 3B SUBUNIT 4"/>
    <property type="match status" value="1"/>
</dbReference>
<organism evidence="13">
    <name type="scientific">Timema shepardi</name>
    <name type="common">Walking stick</name>
    <dbReference type="NCBI Taxonomy" id="629360"/>
    <lineage>
        <taxon>Eukaryota</taxon>
        <taxon>Metazoa</taxon>
        <taxon>Ecdysozoa</taxon>
        <taxon>Arthropoda</taxon>
        <taxon>Hexapoda</taxon>
        <taxon>Insecta</taxon>
        <taxon>Pterygota</taxon>
        <taxon>Neoptera</taxon>
        <taxon>Polyneoptera</taxon>
        <taxon>Phasmatodea</taxon>
        <taxon>Timematodea</taxon>
        <taxon>Timematoidea</taxon>
        <taxon>Timematidae</taxon>
        <taxon>Timema</taxon>
    </lineage>
</organism>
<dbReference type="InterPro" id="IPR034159">
    <property type="entry name" value="SF3B4_RRM2"/>
</dbReference>
<dbReference type="Gene3D" id="3.30.70.330">
    <property type="match status" value="2"/>
</dbReference>
<dbReference type="SMART" id="SM00360">
    <property type="entry name" value="RRM"/>
    <property type="match status" value="2"/>
</dbReference>
<evidence type="ECO:0000256" key="9">
    <source>
        <dbReference type="ARBA" id="ARBA00070533"/>
    </source>
</evidence>
<evidence type="ECO:0000256" key="3">
    <source>
        <dbReference type="ARBA" id="ARBA00022664"/>
    </source>
</evidence>
<proteinExistence type="inferred from homology"/>
<feature type="domain" description="RRM" evidence="12">
    <location>
        <begin position="380"/>
        <end position="458"/>
    </location>
</feature>
<feature type="region of interest" description="Disordered" evidence="11">
    <location>
        <begin position="579"/>
        <end position="727"/>
    </location>
</feature>
<dbReference type="GO" id="GO:0006397">
    <property type="term" value="P:mRNA processing"/>
    <property type="evidence" value="ECO:0007669"/>
    <property type="project" value="UniProtKB-KW"/>
</dbReference>
<comment type="similarity">
    <text evidence="2">Belongs to the SF3B4 family.</text>
</comment>
<feature type="compositionally biased region" description="Low complexity" evidence="11">
    <location>
        <begin position="664"/>
        <end position="686"/>
    </location>
</feature>
<evidence type="ECO:0000256" key="11">
    <source>
        <dbReference type="SAM" id="MobiDB-lite"/>
    </source>
</evidence>
<evidence type="ECO:0000256" key="1">
    <source>
        <dbReference type="ARBA" id="ARBA00004123"/>
    </source>
</evidence>
<evidence type="ECO:0000256" key="10">
    <source>
        <dbReference type="PROSITE-ProRule" id="PRU00176"/>
    </source>
</evidence>
<sequence length="744" mass="82310">MLTSGGGGTFLGSDLFLAQFMCLSHSSSVLITLDWGGGFGCGGLGSIGDFGATNHLQFGFDRSIVCSRRVDWIELLQLKIGICCNEVDWIELLQLKIEIGCNEVDWIELLQLKIGIWCNEVDWIELLQLKIGIWCNEVDWIELQQLKIGIGCSAVDWIELLQLKIGIWYNEVDWIELLQLKIGICCNEVDWIELRQLKIGIGCNEVDWIELRQLKIGIGCNEVDWIKLRHLKIGISCNEVDWIELRHLMIGISCNEVDWIELRQLKIGIGCDEVDWIEILQLKIGIGCNEMGCIEQVLAKDRWRTFPTSCHAEYGYGKKPCCVQEARAMERGKGLSDVRQLLAGACSKCPTYSATESNQLSSFESLLRTMEGCPTNPRNATIYVGGLDEKVSEALMWEVFVQSGPVVNVHMPKDRVTQMHQGYGFVEFMGEEDADYAIKIMNMIKLYGKPIRVNKASAHQKNLDVGANIFIGNLDPEVDEKLLYDTFSAFGVILQTPKIMRDPETGNSKGFAFINFASFDASDAAIEAMNGQYLCNRPISVSYAYKKDAKGERHGSAAERLLAAQNPLSQADRPHQLFADAPPTALPQSLPSVNMMSMVPPPPPTPGMHPPPPPPVPPPPGIPPPPMNLPPPPPLPPQHPPMPPNMPPPPLSRGGPPLPPMPPNSMQQSNMPPQQQNMGPPGMGHMPPMPPPQGGPPPPPRMMPPPWQGGQFPSHQGNFPPPPPPPHEVVLLVFERAQQLPSTI</sequence>
<keyword evidence="7" id="KW-0508">mRNA splicing</keyword>
<dbReference type="GO" id="GO:0048026">
    <property type="term" value="P:positive regulation of mRNA splicing, via spliceosome"/>
    <property type="evidence" value="ECO:0007669"/>
    <property type="project" value="TreeGrafter"/>
</dbReference>
<keyword evidence="5" id="KW-0677">Repeat</keyword>
<accession>A0A7R9FWI3</accession>
<dbReference type="GO" id="GO:0071011">
    <property type="term" value="C:precatalytic spliceosome"/>
    <property type="evidence" value="ECO:0007669"/>
    <property type="project" value="TreeGrafter"/>
</dbReference>
<dbReference type="PROSITE" id="PS50102">
    <property type="entry name" value="RRM"/>
    <property type="match status" value="2"/>
</dbReference>
<evidence type="ECO:0000256" key="5">
    <source>
        <dbReference type="ARBA" id="ARBA00022737"/>
    </source>
</evidence>
<dbReference type="InterPro" id="IPR052084">
    <property type="entry name" value="SF3B4_spliceosome_assoc"/>
</dbReference>
<dbReference type="InterPro" id="IPR012677">
    <property type="entry name" value="Nucleotide-bd_a/b_plait_sf"/>
</dbReference>
<dbReference type="GO" id="GO:0008380">
    <property type="term" value="P:RNA splicing"/>
    <property type="evidence" value="ECO:0007669"/>
    <property type="project" value="UniProtKB-KW"/>
</dbReference>
<dbReference type="GO" id="GO:0005730">
    <property type="term" value="C:nucleolus"/>
    <property type="evidence" value="ECO:0007669"/>
    <property type="project" value="TreeGrafter"/>
</dbReference>
<dbReference type="InterPro" id="IPR035979">
    <property type="entry name" value="RBD_domain_sf"/>
</dbReference>
<feature type="compositionally biased region" description="Pro residues" evidence="11">
    <location>
        <begin position="599"/>
        <end position="663"/>
    </location>
</feature>
<keyword evidence="6 10" id="KW-0694">RNA-binding</keyword>
<dbReference type="CDD" id="cd12335">
    <property type="entry name" value="RRM2_SF3B4"/>
    <property type="match status" value="1"/>
</dbReference>
<keyword evidence="4" id="KW-0747">Spliceosome</keyword>
<dbReference type="InterPro" id="IPR034158">
    <property type="entry name" value="SF3B4_RRM1"/>
</dbReference>
<dbReference type="Pfam" id="PF00076">
    <property type="entry name" value="RRM_1"/>
    <property type="match status" value="2"/>
</dbReference>
<dbReference type="SUPFAM" id="SSF48403">
    <property type="entry name" value="Ankyrin repeat"/>
    <property type="match status" value="1"/>
</dbReference>
<keyword evidence="3" id="KW-0507">mRNA processing</keyword>
<name>A0A7R9FWI3_TIMSH</name>
<protein>
    <recommendedName>
        <fullName evidence="9">Splicing factor 3B subunit 4</fullName>
    </recommendedName>
</protein>
<evidence type="ECO:0000256" key="8">
    <source>
        <dbReference type="ARBA" id="ARBA00023242"/>
    </source>
</evidence>
<dbReference type="GO" id="GO:0003723">
    <property type="term" value="F:RNA binding"/>
    <property type="evidence" value="ECO:0007669"/>
    <property type="project" value="UniProtKB-UniRule"/>
</dbReference>
<dbReference type="PANTHER" id="PTHR48030:SF3">
    <property type="entry name" value="SPLICING FACTOR 3B SUBUNIT 4"/>
    <property type="match status" value="1"/>
</dbReference>
<feature type="compositionally biased region" description="Low complexity" evidence="11">
    <location>
        <begin position="589"/>
        <end position="598"/>
    </location>
</feature>
<keyword evidence="8" id="KW-0539">Nucleus</keyword>
<dbReference type="SUPFAM" id="SSF54928">
    <property type="entry name" value="RNA-binding domain, RBD"/>
    <property type="match status" value="1"/>
</dbReference>
<dbReference type="EMBL" id="OC000583">
    <property type="protein sequence ID" value="CAD7257754.1"/>
    <property type="molecule type" value="Genomic_DNA"/>
</dbReference>
<dbReference type="InterPro" id="IPR036770">
    <property type="entry name" value="Ankyrin_rpt-contain_sf"/>
</dbReference>
<dbReference type="FunFam" id="3.30.70.330:FF:000059">
    <property type="entry name" value="splicing factor 3B subunit 4"/>
    <property type="match status" value="1"/>
</dbReference>
<evidence type="ECO:0000259" key="12">
    <source>
        <dbReference type="PROSITE" id="PS50102"/>
    </source>
</evidence>
<feature type="domain" description="RRM" evidence="12">
    <location>
        <begin position="467"/>
        <end position="546"/>
    </location>
</feature>
<evidence type="ECO:0000256" key="7">
    <source>
        <dbReference type="ARBA" id="ARBA00023187"/>
    </source>
</evidence>